<gene>
    <name evidence="5" type="ORF">PECUL_23A058903</name>
</gene>
<dbReference type="PROSITE" id="PS51681">
    <property type="entry name" value="SAM_MT_NNMT_PNMT_TEMT"/>
    <property type="match status" value="1"/>
</dbReference>
<dbReference type="InterPro" id="IPR000940">
    <property type="entry name" value="NNMT_TEMT_trans"/>
</dbReference>
<dbReference type="Gene3D" id="3.40.50.150">
    <property type="entry name" value="Vaccinia Virus protein VP39"/>
    <property type="match status" value="1"/>
</dbReference>
<keyword evidence="3" id="KW-0808">Transferase</keyword>
<evidence type="ECO:0000256" key="4">
    <source>
        <dbReference type="ARBA" id="ARBA00022691"/>
    </source>
</evidence>
<organism evidence="5 6">
    <name type="scientific">Pelobates cultripes</name>
    <name type="common">Western spadefoot toad</name>
    <dbReference type="NCBI Taxonomy" id="61616"/>
    <lineage>
        <taxon>Eukaryota</taxon>
        <taxon>Metazoa</taxon>
        <taxon>Chordata</taxon>
        <taxon>Craniata</taxon>
        <taxon>Vertebrata</taxon>
        <taxon>Euteleostomi</taxon>
        <taxon>Amphibia</taxon>
        <taxon>Batrachia</taxon>
        <taxon>Anura</taxon>
        <taxon>Pelobatoidea</taxon>
        <taxon>Pelobatidae</taxon>
        <taxon>Pelobates</taxon>
    </lineage>
</organism>
<dbReference type="EMBL" id="OW240921">
    <property type="protein sequence ID" value="CAH2320316.1"/>
    <property type="molecule type" value="Genomic_DNA"/>
</dbReference>
<dbReference type="PANTHER" id="PTHR10867">
    <property type="entry name" value="NNMT/PNMT/TEMT FAMILY MEMBER"/>
    <property type="match status" value="1"/>
</dbReference>
<dbReference type="GO" id="GO:0005829">
    <property type="term" value="C:cytosol"/>
    <property type="evidence" value="ECO:0007669"/>
    <property type="project" value="TreeGrafter"/>
</dbReference>
<sequence>MDPSSHKRYHLHEWEPTDMFNTYYSGTTEKYITEESVRFTVEQLYKVIGQGQIQGDYLIDISAGCHIHHLLPIFEFFREIIILEFSDLCVKELVKWKHKESESYDWTHALLIMAELQGTSFKGKKIENALRRNISHILKCDFTKENITDPVVVPKADCVVSLFIFHLVCEDLDEYCRHLKKVSCLLKLGGHLLLFGLFNAKYYTVGGSKYHLLTSDKTSVEEALTDAGFVIEHLEVIESKMRNDTTYLEHMCFIKALKESNVVV</sequence>
<dbReference type="Pfam" id="PF01234">
    <property type="entry name" value="NNMT_PNMT_TEMT"/>
    <property type="match status" value="1"/>
</dbReference>
<evidence type="ECO:0000313" key="5">
    <source>
        <dbReference type="EMBL" id="CAH2320316.1"/>
    </source>
</evidence>
<dbReference type="GO" id="GO:0032259">
    <property type="term" value="P:methylation"/>
    <property type="evidence" value="ECO:0007669"/>
    <property type="project" value="UniProtKB-KW"/>
</dbReference>
<dbReference type="Proteomes" id="UP001295444">
    <property type="component" value="Chromosome 10"/>
</dbReference>
<keyword evidence="4" id="KW-0949">S-adenosyl-L-methionine</keyword>
<evidence type="ECO:0000256" key="2">
    <source>
        <dbReference type="ARBA" id="ARBA00022603"/>
    </source>
</evidence>
<accession>A0AAD1T6W1</accession>
<proteinExistence type="inferred from homology"/>
<evidence type="ECO:0000313" key="6">
    <source>
        <dbReference type="Proteomes" id="UP001295444"/>
    </source>
</evidence>
<dbReference type="PANTHER" id="PTHR10867:SF44">
    <property type="entry name" value="NICOTINAMIDE N-METHYLTRANSFERASE ISOFORM X2"/>
    <property type="match status" value="1"/>
</dbReference>
<dbReference type="GO" id="GO:0008170">
    <property type="term" value="F:N-methyltransferase activity"/>
    <property type="evidence" value="ECO:0007669"/>
    <property type="project" value="TreeGrafter"/>
</dbReference>
<keyword evidence="6" id="KW-1185">Reference proteome</keyword>
<reference evidence="5" key="1">
    <citation type="submission" date="2022-03" db="EMBL/GenBank/DDBJ databases">
        <authorList>
            <person name="Alioto T."/>
            <person name="Alioto T."/>
            <person name="Gomez Garrido J."/>
        </authorList>
    </citation>
    <scope>NUCLEOTIDE SEQUENCE</scope>
</reference>
<dbReference type="SUPFAM" id="SSF53335">
    <property type="entry name" value="S-adenosyl-L-methionine-dependent methyltransferases"/>
    <property type="match status" value="1"/>
</dbReference>
<name>A0AAD1T6W1_PELCU</name>
<protein>
    <submittedName>
        <fullName evidence="5">Nicotinamide N-methyltransferase-like</fullName>
    </submittedName>
</protein>
<keyword evidence="2" id="KW-0489">Methyltransferase</keyword>
<dbReference type="InterPro" id="IPR029063">
    <property type="entry name" value="SAM-dependent_MTases_sf"/>
</dbReference>
<evidence type="ECO:0000256" key="3">
    <source>
        <dbReference type="ARBA" id="ARBA00022679"/>
    </source>
</evidence>
<evidence type="ECO:0000256" key="1">
    <source>
        <dbReference type="ARBA" id="ARBA00007996"/>
    </source>
</evidence>
<comment type="similarity">
    <text evidence="1">Belongs to the class I-like SAM-binding methyltransferase superfamily. NNMT/PNMT/TEMT family.</text>
</comment>
<dbReference type="AlphaFoldDB" id="A0AAD1T6W1"/>